<evidence type="ECO:0000256" key="3">
    <source>
        <dbReference type="ARBA" id="ARBA00022692"/>
    </source>
</evidence>
<protein>
    <submittedName>
        <fullName evidence="8">MFS transporter</fullName>
    </submittedName>
</protein>
<keyword evidence="9" id="KW-1185">Reference proteome</keyword>
<keyword evidence="2" id="KW-0813">Transport</keyword>
<keyword evidence="4 6" id="KW-1133">Transmembrane helix</keyword>
<evidence type="ECO:0000256" key="2">
    <source>
        <dbReference type="ARBA" id="ARBA00022448"/>
    </source>
</evidence>
<feature type="transmembrane region" description="Helical" evidence="6">
    <location>
        <begin position="171"/>
        <end position="188"/>
    </location>
</feature>
<organism evidence="8 9">
    <name type="scientific">Furfurilactobacillus curtus</name>
    <dbReference type="NCBI Taxonomy" id="1746200"/>
    <lineage>
        <taxon>Bacteria</taxon>
        <taxon>Bacillati</taxon>
        <taxon>Bacillota</taxon>
        <taxon>Bacilli</taxon>
        <taxon>Lactobacillales</taxon>
        <taxon>Lactobacillaceae</taxon>
        <taxon>Furfurilactobacillus</taxon>
    </lineage>
</organism>
<feature type="transmembrane region" description="Helical" evidence="6">
    <location>
        <begin position="315"/>
        <end position="340"/>
    </location>
</feature>
<evidence type="ECO:0000256" key="1">
    <source>
        <dbReference type="ARBA" id="ARBA00004651"/>
    </source>
</evidence>
<gene>
    <name evidence="8" type="ORF">JCM31185_07260</name>
</gene>
<evidence type="ECO:0000256" key="6">
    <source>
        <dbReference type="SAM" id="Phobius"/>
    </source>
</evidence>
<feature type="transmembrane region" description="Helical" evidence="6">
    <location>
        <begin position="290"/>
        <end position="309"/>
    </location>
</feature>
<dbReference type="PANTHER" id="PTHR23508">
    <property type="entry name" value="CARBOXYLIC ACID TRANSPORTER PROTEIN HOMOLOG"/>
    <property type="match status" value="1"/>
</dbReference>
<evidence type="ECO:0000313" key="8">
    <source>
        <dbReference type="EMBL" id="GKT05437.1"/>
    </source>
</evidence>
<dbReference type="InterPro" id="IPR036259">
    <property type="entry name" value="MFS_trans_sf"/>
</dbReference>
<proteinExistence type="predicted"/>
<dbReference type="InterPro" id="IPR011701">
    <property type="entry name" value="MFS"/>
</dbReference>
<evidence type="ECO:0000256" key="4">
    <source>
        <dbReference type="ARBA" id="ARBA00022989"/>
    </source>
</evidence>
<evidence type="ECO:0000313" key="9">
    <source>
        <dbReference type="Proteomes" id="UP001628078"/>
    </source>
</evidence>
<dbReference type="Pfam" id="PF07690">
    <property type="entry name" value="MFS_1"/>
    <property type="match status" value="1"/>
</dbReference>
<feature type="transmembrane region" description="Helical" evidence="6">
    <location>
        <begin position="352"/>
        <end position="372"/>
    </location>
</feature>
<feature type="transmembrane region" description="Helical" evidence="6">
    <location>
        <begin position="378"/>
        <end position="398"/>
    </location>
</feature>
<sequence length="413" mass="43939">MSQISLESTAATSNQQRWTLASTSAGFALENMDVMLLSFALSSIITDLHLSAGQAGLISSITNVGMLVGGLIFGLIGDRYGRVKTFSYTIFIFAFATTAMAFANSINLIYLCRFLTGIGAGGEYGVGIALISERFASNQIGRKTSVAAIGGQIGAVFAAILAAIILPRLGWHALFLIGLIPVGLTYFVRRHVHETPAFIQAHQTKSTAHFTIAPLFNSPRIAYQTIALTVMSVVQIAGYFGLMNWLPAIMQKQLHVSVAGSSIWMLATIGGMIIGMMTFGQILDHFGPQIAFGLFLTGAALSVYIFTLATNISTMLLAGALIGFFSNGMFGGYGAVISRLYPTDVRSTANNVIVNIGRAIGGFSSLAIGVLMEHFSVSVVMMCLAGMYLVSLAVMLTIPALRHFKQGRAVAED</sequence>
<comment type="caution">
    <text evidence="8">The sequence shown here is derived from an EMBL/GenBank/DDBJ whole genome shotgun (WGS) entry which is preliminary data.</text>
</comment>
<dbReference type="SUPFAM" id="SSF103473">
    <property type="entry name" value="MFS general substrate transporter"/>
    <property type="match status" value="1"/>
</dbReference>
<feature type="transmembrane region" description="Helical" evidence="6">
    <location>
        <begin position="262"/>
        <end position="283"/>
    </location>
</feature>
<dbReference type="PROSITE" id="PS50850">
    <property type="entry name" value="MFS"/>
    <property type="match status" value="1"/>
</dbReference>
<accession>A0ABQ5JR13</accession>
<name>A0ABQ5JR13_9LACO</name>
<dbReference type="RefSeq" id="WP_407882691.1">
    <property type="nucleotide sequence ID" value="NZ_BQXO01000002.1"/>
</dbReference>
<keyword evidence="3 6" id="KW-0812">Transmembrane</keyword>
<dbReference type="Proteomes" id="UP001628078">
    <property type="component" value="Unassembled WGS sequence"/>
</dbReference>
<comment type="subcellular location">
    <subcellularLocation>
        <location evidence="1">Cell membrane</location>
        <topology evidence="1">Multi-pass membrane protein</topology>
    </subcellularLocation>
</comment>
<feature type="transmembrane region" description="Helical" evidence="6">
    <location>
        <begin position="221"/>
        <end position="242"/>
    </location>
</feature>
<feature type="transmembrane region" description="Helical" evidence="6">
    <location>
        <begin position="85"/>
        <end position="102"/>
    </location>
</feature>
<feature type="transmembrane region" description="Helical" evidence="6">
    <location>
        <begin position="57"/>
        <end position="76"/>
    </location>
</feature>
<feature type="transmembrane region" description="Helical" evidence="6">
    <location>
        <begin position="144"/>
        <end position="165"/>
    </location>
</feature>
<dbReference type="InterPro" id="IPR020846">
    <property type="entry name" value="MFS_dom"/>
</dbReference>
<evidence type="ECO:0000259" key="7">
    <source>
        <dbReference type="PROSITE" id="PS50850"/>
    </source>
</evidence>
<dbReference type="Gene3D" id="1.20.1250.20">
    <property type="entry name" value="MFS general substrate transporter like domains"/>
    <property type="match status" value="1"/>
</dbReference>
<feature type="domain" description="Major facilitator superfamily (MFS) profile" evidence="7">
    <location>
        <begin position="19"/>
        <end position="403"/>
    </location>
</feature>
<dbReference type="EMBL" id="BQXO01000002">
    <property type="protein sequence ID" value="GKT05437.1"/>
    <property type="molecule type" value="Genomic_DNA"/>
</dbReference>
<evidence type="ECO:0000256" key="5">
    <source>
        <dbReference type="ARBA" id="ARBA00023136"/>
    </source>
</evidence>
<reference evidence="8 9" key="1">
    <citation type="submission" date="2022-03" db="EMBL/GenBank/DDBJ databases">
        <title>Draft genome sequence of Furfurilactobacillus curtus JCM 31185.</title>
        <authorList>
            <person name="Suzuki S."/>
            <person name="Endo A."/>
            <person name="Kajikawa A."/>
        </authorList>
    </citation>
    <scope>NUCLEOTIDE SEQUENCE [LARGE SCALE GENOMIC DNA]</scope>
    <source>
        <strain evidence="8 9">JCM 31185</strain>
    </source>
</reference>
<dbReference type="PANTHER" id="PTHR23508:SF10">
    <property type="entry name" value="CARBOXYLIC ACID TRANSPORTER PROTEIN HOMOLOG"/>
    <property type="match status" value="1"/>
</dbReference>
<keyword evidence="5 6" id="KW-0472">Membrane</keyword>